<dbReference type="Pfam" id="PF05787">
    <property type="entry name" value="PhoX"/>
    <property type="match status" value="1"/>
</dbReference>
<dbReference type="InterPro" id="IPR008557">
    <property type="entry name" value="PhoX"/>
</dbReference>
<keyword evidence="1" id="KW-0732">Signal</keyword>
<proteinExistence type="predicted"/>
<gene>
    <name evidence="2" type="ORF">GCM10023333_40330</name>
</gene>
<dbReference type="Proteomes" id="UP001499988">
    <property type="component" value="Unassembled WGS sequence"/>
</dbReference>
<evidence type="ECO:0008006" key="4">
    <source>
        <dbReference type="Google" id="ProtNLM"/>
    </source>
</evidence>
<dbReference type="PANTHER" id="PTHR35399">
    <property type="entry name" value="SLR8030 PROTEIN"/>
    <property type="match status" value="1"/>
</dbReference>
<organism evidence="2 3">
    <name type="scientific">Ferrimonas pelagia</name>
    <dbReference type="NCBI Taxonomy" id="1177826"/>
    <lineage>
        <taxon>Bacteria</taxon>
        <taxon>Pseudomonadati</taxon>
        <taxon>Pseudomonadota</taxon>
        <taxon>Gammaproteobacteria</taxon>
        <taxon>Alteromonadales</taxon>
        <taxon>Ferrimonadaceae</taxon>
        <taxon>Ferrimonas</taxon>
    </lineage>
</organism>
<dbReference type="PANTHER" id="PTHR35399:SF2">
    <property type="entry name" value="DUF839 DOMAIN-CONTAINING PROTEIN"/>
    <property type="match status" value="1"/>
</dbReference>
<evidence type="ECO:0000313" key="2">
    <source>
        <dbReference type="EMBL" id="GAA4902191.1"/>
    </source>
</evidence>
<comment type="caution">
    <text evidence="2">The sequence shown here is derived from an EMBL/GenBank/DDBJ whole genome shotgun (WGS) entry which is preliminary data.</text>
</comment>
<reference evidence="3" key="1">
    <citation type="journal article" date="2019" name="Int. J. Syst. Evol. Microbiol.">
        <title>The Global Catalogue of Microorganisms (GCM) 10K type strain sequencing project: providing services to taxonomists for standard genome sequencing and annotation.</title>
        <authorList>
            <consortium name="The Broad Institute Genomics Platform"/>
            <consortium name="The Broad Institute Genome Sequencing Center for Infectious Disease"/>
            <person name="Wu L."/>
            <person name="Ma J."/>
        </authorList>
    </citation>
    <scope>NUCLEOTIDE SEQUENCE [LARGE SCALE GENOMIC DNA]</scope>
    <source>
        <strain evidence="3">JCM 18401</strain>
    </source>
</reference>
<evidence type="ECO:0000313" key="3">
    <source>
        <dbReference type="Proteomes" id="UP001499988"/>
    </source>
</evidence>
<accession>A0ABP9FGF7</accession>
<feature type="chain" id="PRO_5045121825" description="Alkaline phosphatase" evidence="1">
    <location>
        <begin position="24"/>
        <end position="615"/>
    </location>
</feature>
<keyword evidence="3" id="KW-1185">Reference proteome</keyword>
<dbReference type="RefSeq" id="WP_345337312.1">
    <property type="nucleotide sequence ID" value="NZ_BAABJZ010000105.1"/>
</dbReference>
<evidence type="ECO:0000256" key="1">
    <source>
        <dbReference type="SAM" id="SignalP"/>
    </source>
</evidence>
<feature type="signal peptide" evidence="1">
    <location>
        <begin position="1"/>
        <end position="23"/>
    </location>
</feature>
<dbReference type="PROSITE" id="PS51257">
    <property type="entry name" value="PROKAR_LIPOPROTEIN"/>
    <property type="match status" value="1"/>
</dbReference>
<protein>
    <recommendedName>
        <fullName evidence="4">Alkaline phosphatase</fullName>
    </recommendedName>
</protein>
<dbReference type="EMBL" id="BAABJZ010000105">
    <property type="protein sequence ID" value="GAA4902191.1"/>
    <property type="molecule type" value="Genomic_DNA"/>
</dbReference>
<sequence>MKQFQLSLVAVAASLALTGCWNSEQTQHAPEPPAEAPVFPLPAPQGTLMRFATAPLAADLTGLILLDDGTLQFNVRHPGGNNGTVDDRYKKASVGVLAGSNVYATEANKADEIPVPPNASTRQRVLGVDSEYQFIGVEGQEGLGVIDGLLNNAMTQPMDSNQPNFSGLLSTGEDSAVIVTSWGTVPGGISRIEVVRNAEGGWDPVDTEQVDLTGLRGGLTAATGIGVMTPWGTPLIAETEAIETARNATTFFEWNQPDPEDPGRALLDLAAKMDHALGDGVFPNPYDYGYMMEVLDPNGDFEVIRRYAMGRVEYDRAIVMPDNRTLYLSQNAAGGAFYKFVAHTAGDLSEGTLSVGKVTQEEGKWFAHPAVTSFDIDWVELGSASEAEVLGWVSDFDGIDMSHFVDGQSSYLTDADVVAWANGDANYPSIAEGGNPVTAGLPMDDRVVFLETRQAGQLAGGTVDWTHITGFAHNYARTEKALVGTGDLAEDVTEAFAYFSIPRFEQHMLWNFGDIFLAGDNGPCGGVYQMKIEEGYDIRRIEPVLMGGDYPASTTHDRCDGERVSQPGEILVMDDGRLLISEEYEVQGNGGQLNSSIWLWDPLREDDSGTEEPEE</sequence>
<name>A0ABP9FGF7_9GAMM</name>